<dbReference type="AlphaFoldDB" id="A0AA37HDM5"/>
<reference evidence="2" key="2">
    <citation type="submission" date="2021-08" db="EMBL/GenBank/DDBJ databases">
        <authorList>
            <person name="Tani A."/>
            <person name="Ola A."/>
            <person name="Ogura Y."/>
            <person name="Katsura K."/>
            <person name="Hayashi T."/>
        </authorList>
    </citation>
    <scope>NUCLEOTIDE SEQUENCE</scope>
    <source>
        <strain evidence="2">JCM 32048</strain>
    </source>
</reference>
<protein>
    <submittedName>
        <fullName evidence="2">Uncharacterized protein</fullName>
    </submittedName>
</protein>
<keyword evidence="3" id="KW-1185">Reference proteome</keyword>
<sequence>MIRLLLSWLDRRIGGRIDALRNAEARQVSATLSKEVRSTDRTPLPSRFLGFGVPRLNGEKTSEVSRCAHLENAHCQFREGHPQQILARAPLSSDEQQSLCPPIGEQ</sequence>
<dbReference type="EMBL" id="BPQJ01000019">
    <property type="protein sequence ID" value="GJD63778.1"/>
    <property type="molecule type" value="Genomic_DNA"/>
</dbReference>
<name>A0AA37HDM5_9HYPH</name>
<reference evidence="2" key="1">
    <citation type="journal article" date="2016" name="Front. Microbiol.">
        <title>Genome Sequence of the Piezophilic, Mesophilic Sulfate-Reducing Bacterium Desulfovibrio indicus J2T.</title>
        <authorList>
            <person name="Cao J."/>
            <person name="Maignien L."/>
            <person name="Shao Z."/>
            <person name="Alain K."/>
            <person name="Jebbar M."/>
        </authorList>
    </citation>
    <scope>NUCLEOTIDE SEQUENCE</scope>
    <source>
        <strain evidence="2">JCM 32048</strain>
    </source>
</reference>
<evidence type="ECO:0000313" key="3">
    <source>
        <dbReference type="Proteomes" id="UP001055286"/>
    </source>
</evidence>
<proteinExistence type="predicted"/>
<gene>
    <name evidence="2" type="ORF">MPEAHAMD_3949</name>
</gene>
<comment type="caution">
    <text evidence="2">The sequence shown here is derived from an EMBL/GenBank/DDBJ whole genome shotgun (WGS) entry which is preliminary data.</text>
</comment>
<feature type="region of interest" description="Disordered" evidence="1">
    <location>
        <begin position="87"/>
        <end position="106"/>
    </location>
</feature>
<organism evidence="2 3">
    <name type="scientific">Methylobacterium frigidaeris</name>
    <dbReference type="NCBI Taxonomy" id="2038277"/>
    <lineage>
        <taxon>Bacteria</taxon>
        <taxon>Pseudomonadati</taxon>
        <taxon>Pseudomonadota</taxon>
        <taxon>Alphaproteobacteria</taxon>
        <taxon>Hyphomicrobiales</taxon>
        <taxon>Methylobacteriaceae</taxon>
        <taxon>Methylobacterium</taxon>
    </lineage>
</organism>
<evidence type="ECO:0000313" key="2">
    <source>
        <dbReference type="EMBL" id="GJD63778.1"/>
    </source>
</evidence>
<evidence type="ECO:0000256" key="1">
    <source>
        <dbReference type="SAM" id="MobiDB-lite"/>
    </source>
</evidence>
<accession>A0AA37HDM5</accession>
<dbReference type="Proteomes" id="UP001055286">
    <property type="component" value="Unassembled WGS sequence"/>
</dbReference>